<dbReference type="AlphaFoldDB" id="C8PHB7"/>
<evidence type="ECO:0008006" key="3">
    <source>
        <dbReference type="Google" id="ProtNLM"/>
    </source>
</evidence>
<gene>
    <name evidence="1" type="ORF">CAMGR0001_2497</name>
</gene>
<dbReference type="PROSITE" id="PS51257">
    <property type="entry name" value="PROKAR_LIPOPROTEIN"/>
    <property type="match status" value="1"/>
</dbReference>
<dbReference type="RefSeq" id="WP_005871002.1">
    <property type="nucleotide sequence ID" value="NZ_ACYG01000023.1"/>
</dbReference>
<evidence type="ECO:0000313" key="2">
    <source>
        <dbReference type="Proteomes" id="UP000005709"/>
    </source>
</evidence>
<dbReference type="EMBL" id="ACYG01000023">
    <property type="protein sequence ID" value="EEV17789.1"/>
    <property type="molecule type" value="Genomic_DNA"/>
</dbReference>
<keyword evidence="2" id="KW-1185">Reference proteome</keyword>
<accession>C8PHB7</accession>
<dbReference type="Proteomes" id="UP000005709">
    <property type="component" value="Unassembled WGS sequence"/>
</dbReference>
<name>C8PHB7_9BACT</name>
<protein>
    <recommendedName>
        <fullName evidence="3">Lipoprotein</fullName>
    </recommendedName>
</protein>
<evidence type="ECO:0000313" key="1">
    <source>
        <dbReference type="EMBL" id="EEV17789.1"/>
    </source>
</evidence>
<comment type="caution">
    <text evidence="1">The sequence shown here is derived from an EMBL/GenBank/DDBJ whole genome shotgun (WGS) entry which is preliminary data.</text>
</comment>
<sequence>MNKFKIILCFVACLLIVLIACGFYITKLENDKFEREILPRMFLLKAYREKDIKYISELEDAYSWYLCNYENNDCIIVSGKELQKIIETHNAILFAFKK</sequence>
<proteinExistence type="predicted"/>
<organism evidence="1 2">
    <name type="scientific">Campylobacter gracilis RM3268</name>
    <dbReference type="NCBI Taxonomy" id="553220"/>
    <lineage>
        <taxon>Bacteria</taxon>
        <taxon>Pseudomonadati</taxon>
        <taxon>Campylobacterota</taxon>
        <taxon>Epsilonproteobacteria</taxon>
        <taxon>Campylobacterales</taxon>
        <taxon>Campylobacteraceae</taxon>
        <taxon>Campylobacter</taxon>
    </lineage>
</organism>
<dbReference type="STRING" id="824.CGRAC_0463"/>
<reference evidence="1 2" key="1">
    <citation type="submission" date="2009-07" db="EMBL/GenBank/DDBJ databases">
        <authorList>
            <person name="Madupu R."/>
            <person name="Sebastian Y."/>
            <person name="Durkin A.S."/>
            <person name="Torralba M."/>
            <person name="Methe B."/>
            <person name="Sutton G.G."/>
            <person name="Strausberg R.L."/>
            <person name="Nelson K.E."/>
        </authorList>
    </citation>
    <scope>NUCLEOTIDE SEQUENCE [LARGE SCALE GENOMIC DNA]</scope>
    <source>
        <strain evidence="1 2">RM3268</strain>
    </source>
</reference>